<dbReference type="GO" id="GO:0005886">
    <property type="term" value="C:plasma membrane"/>
    <property type="evidence" value="ECO:0007669"/>
    <property type="project" value="UniProtKB-SubCell"/>
</dbReference>
<feature type="transmembrane region" description="Helical" evidence="10">
    <location>
        <begin position="138"/>
        <end position="157"/>
    </location>
</feature>
<keyword evidence="3 9" id="KW-1003">Cell membrane</keyword>
<accession>A0A2N3LJL5</accession>
<comment type="caution">
    <text evidence="11">The sequence shown here is derived from an EMBL/GenBank/DDBJ whole genome shotgun (WGS) entry which is preliminary data.</text>
</comment>
<dbReference type="GO" id="GO:0070395">
    <property type="term" value="P:lipoteichoic acid biosynthetic process"/>
    <property type="evidence" value="ECO:0007669"/>
    <property type="project" value="UniProtKB-UniRule"/>
</dbReference>
<feature type="transmembrane region" description="Helical" evidence="10">
    <location>
        <begin position="362"/>
        <end position="382"/>
    </location>
</feature>
<feature type="transmembrane region" description="Helical" evidence="10">
    <location>
        <begin position="191"/>
        <end position="210"/>
    </location>
</feature>
<evidence type="ECO:0000256" key="6">
    <source>
        <dbReference type="ARBA" id="ARBA00022989"/>
    </source>
</evidence>
<dbReference type="PIRSF" id="PIRSF500216">
    <property type="entry name" value="DltB"/>
    <property type="match status" value="1"/>
</dbReference>
<feature type="transmembrane region" description="Helical" evidence="10">
    <location>
        <begin position="6"/>
        <end position="25"/>
    </location>
</feature>
<evidence type="ECO:0000256" key="8">
    <source>
        <dbReference type="ARBA" id="ARBA00023315"/>
    </source>
</evidence>
<evidence type="ECO:0000256" key="1">
    <source>
        <dbReference type="ARBA" id="ARBA00004651"/>
    </source>
</evidence>
<comment type="pathway">
    <text evidence="9">Cell wall biogenesis; lipoteichoic acid biosynthesis.</text>
</comment>
<evidence type="ECO:0000256" key="2">
    <source>
        <dbReference type="ARBA" id="ARBA00010323"/>
    </source>
</evidence>
<dbReference type="Proteomes" id="UP000233440">
    <property type="component" value="Unassembled WGS sequence"/>
</dbReference>
<dbReference type="AlphaFoldDB" id="A0A2N3LJL5"/>
<dbReference type="RefSeq" id="WP_101354482.1">
    <property type="nucleotide sequence ID" value="NZ_PIQO01000008.1"/>
</dbReference>
<evidence type="ECO:0000256" key="5">
    <source>
        <dbReference type="ARBA" id="ARBA00022692"/>
    </source>
</evidence>
<comment type="similarity">
    <text evidence="2 9">Belongs to the membrane-bound acyltransferase family.</text>
</comment>
<dbReference type="InterPro" id="IPR051085">
    <property type="entry name" value="MB_O-acyltransferase"/>
</dbReference>
<dbReference type="GO" id="GO:0016746">
    <property type="term" value="F:acyltransferase activity"/>
    <property type="evidence" value="ECO:0007669"/>
    <property type="project" value="UniProtKB-KW"/>
</dbReference>
<dbReference type="UniPathway" id="UPA00556"/>
<dbReference type="InterPro" id="IPR024194">
    <property type="entry name" value="Ac/AlaTfrase_AlgI/DltB"/>
</dbReference>
<proteinExistence type="inferred from homology"/>
<dbReference type="InterPro" id="IPR004299">
    <property type="entry name" value="MBOAT_fam"/>
</dbReference>
<dbReference type="PANTHER" id="PTHR13285">
    <property type="entry name" value="ACYLTRANSFERASE"/>
    <property type="match status" value="1"/>
</dbReference>
<dbReference type="PANTHER" id="PTHR13285:SF23">
    <property type="entry name" value="TEICHOIC ACID D-ALANYLTRANSFERASE"/>
    <property type="match status" value="1"/>
</dbReference>
<evidence type="ECO:0000256" key="3">
    <source>
        <dbReference type="ARBA" id="ARBA00022475"/>
    </source>
</evidence>
<evidence type="ECO:0000313" key="12">
    <source>
        <dbReference type="Proteomes" id="UP000233440"/>
    </source>
</evidence>
<sequence length="392" mass="46774">MIPYEKFIFFLIIGILLLPTIILGLKGRQSRTYNMIITVIMLAIIFANSMMGLISLIVFTIWQVLLVKGYASYRQRENKTSVFVWAVVGSILPLALVKIFPFLGLHHLIGFLGVSYLTFKAVQMIMETRDGLIKSDIPILDFLYFLLFFPTISSGPIDRWRRFQKDSLTVPTKEQYYEYLYLGINKIFRGFLYKFIIAYLLHHYLLAYLPKNPYVYVPPVLAQIMYMYAYSLYLFFDFAGYSAFAIGVSYLMGVKTPENFNAPFISRNIKDFWNRWHMTLSFWFRDYVYMRFVLWMTKKKWIRDRYTVSNIGYTLLFLIMGFWHGIAVQYIVYGLYMAALMIGYDFFDRWNRKRKFWPKNKFTHVVSVIITFHFVCFGLYIFSGEPFRYYFR</sequence>
<evidence type="ECO:0000313" key="11">
    <source>
        <dbReference type="EMBL" id="PKR84777.1"/>
    </source>
</evidence>
<keyword evidence="4 9" id="KW-0808">Transferase</keyword>
<feature type="transmembrane region" description="Helical" evidence="10">
    <location>
        <begin position="230"/>
        <end position="251"/>
    </location>
</feature>
<reference evidence="11 12" key="1">
    <citation type="submission" date="2017-11" db="EMBL/GenBank/DDBJ databases">
        <title>Bacillus camelliae sp. nov., isolated from pu'er tea.</title>
        <authorList>
            <person name="Niu L."/>
        </authorList>
    </citation>
    <scope>NUCLEOTIDE SEQUENCE [LARGE SCALE GENOMIC DNA]</scope>
    <source>
        <strain evidence="11 12">7578-1</strain>
    </source>
</reference>
<evidence type="ECO:0000256" key="4">
    <source>
        <dbReference type="ARBA" id="ARBA00022679"/>
    </source>
</evidence>
<dbReference type="NCBIfam" id="TIGR04091">
    <property type="entry name" value="LTA_dltB"/>
    <property type="match status" value="1"/>
</dbReference>
<name>A0A2N3LJL5_9BACI</name>
<comment type="function">
    <text evidence="9">O-acyltransferase that catalyzes D-alanylation of both teichoic acid and lipoteichoic acid (LTA). D-alanylation of LTA plays an important role in modulating the properties of the cell wall in Gram-positive bacteria, influencing the net charge of the cell wall. Catalyzes D-alanylation from DltC carrier protein.</text>
</comment>
<keyword evidence="5 10" id="KW-0812">Transmembrane</keyword>
<keyword evidence="8 9" id="KW-0012">Acyltransferase</keyword>
<dbReference type="InterPro" id="IPR024024">
    <property type="entry name" value="DltB"/>
</dbReference>
<gene>
    <name evidence="11" type="primary">dltB</name>
    <name evidence="11" type="ORF">CWO92_12145</name>
</gene>
<keyword evidence="7 9" id="KW-0472">Membrane</keyword>
<evidence type="ECO:0000256" key="7">
    <source>
        <dbReference type="ARBA" id="ARBA00023136"/>
    </source>
</evidence>
<dbReference type="EMBL" id="PIQO01000008">
    <property type="protein sequence ID" value="PKR84777.1"/>
    <property type="molecule type" value="Genomic_DNA"/>
</dbReference>
<dbReference type="Pfam" id="PF03062">
    <property type="entry name" value="MBOAT"/>
    <property type="match status" value="1"/>
</dbReference>
<organism evidence="11 12">
    <name type="scientific">Heyndrickxia camelliae</name>
    <dbReference type="NCBI Taxonomy" id="1707093"/>
    <lineage>
        <taxon>Bacteria</taxon>
        <taxon>Bacillati</taxon>
        <taxon>Bacillota</taxon>
        <taxon>Bacilli</taxon>
        <taxon>Bacillales</taxon>
        <taxon>Bacillaceae</taxon>
        <taxon>Heyndrickxia</taxon>
    </lineage>
</organism>
<protein>
    <recommendedName>
        <fullName evidence="9">Teichoic acid D-alanyltransferase</fullName>
        <ecNumber evidence="9">2.3.1.-</ecNumber>
    </recommendedName>
</protein>
<comment type="subcellular location">
    <subcellularLocation>
        <location evidence="1">Cell membrane</location>
        <topology evidence="1">Multi-pass membrane protein</topology>
    </subcellularLocation>
</comment>
<evidence type="ECO:0000256" key="10">
    <source>
        <dbReference type="SAM" id="Phobius"/>
    </source>
</evidence>
<feature type="transmembrane region" description="Helical" evidence="10">
    <location>
        <begin position="37"/>
        <end position="62"/>
    </location>
</feature>
<feature type="transmembrane region" description="Helical" evidence="10">
    <location>
        <begin position="82"/>
        <end position="101"/>
    </location>
</feature>
<feature type="transmembrane region" description="Helical" evidence="10">
    <location>
        <begin position="330"/>
        <end position="350"/>
    </location>
</feature>
<dbReference type="EC" id="2.3.1.-" evidence="9"/>
<keyword evidence="12" id="KW-1185">Reference proteome</keyword>
<evidence type="ECO:0000256" key="9">
    <source>
        <dbReference type="PIRNR" id="PIRNR016636"/>
    </source>
</evidence>
<dbReference type="OrthoDB" id="9805788at2"/>
<feature type="transmembrane region" description="Helical" evidence="10">
    <location>
        <begin position="306"/>
        <end position="324"/>
    </location>
</feature>
<keyword evidence="6 10" id="KW-1133">Transmembrane helix</keyword>
<dbReference type="PIRSF" id="PIRSF016636">
    <property type="entry name" value="AlgI_DltB"/>
    <property type="match status" value="1"/>
</dbReference>